<keyword evidence="2" id="KW-1185">Reference proteome</keyword>
<gene>
    <name evidence="1" type="ORF">MGYG_08299</name>
</gene>
<dbReference type="GeneID" id="10024625"/>
<dbReference type="HOGENOM" id="CLU_2621559_0_0_1"/>
<reference evidence="2" key="1">
    <citation type="journal article" date="2012" name="MBio">
        <title>Comparative genome analysis of Trichophyton rubrum and related dermatophytes reveals candidate genes involved in infection.</title>
        <authorList>
            <person name="Martinez D.A."/>
            <person name="Oliver B.G."/>
            <person name="Graeser Y."/>
            <person name="Goldberg J.M."/>
            <person name="Li W."/>
            <person name="Martinez-Rossi N.M."/>
            <person name="Monod M."/>
            <person name="Shelest E."/>
            <person name="Barton R.C."/>
            <person name="Birch E."/>
            <person name="Brakhage A.A."/>
            <person name="Chen Z."/>
            <person name="Gurr S.J."/>
            <person name="Heiman D."/>
            <person name="Heitman J."/>
            <person name="Kosti I."/>
            <person name="Rossi A."/>
            <person name="Saif S."/>
            <person name="Samalova M."/>
            <person name="Saunders C.W."/>
            <person name="Shea T."/>
            <person name="Summerbell R.C."/>
            <person name="Xu J."/>
            <person name="Young S."/>
            <person name="Zeng Q."/>
            <person name="Birren B.W."/>
            <person name="Cuomo C.A."/>
            <person name="White T.C."/>
        </authorList>
    </citation>
    <scope>NUCLEOTIDE SEQUENCE [LARGE SCALE GENOMIC DNA]</scope>
    <source>
        <strain evidence="2">ATCC MYA-4604 / CBS 118893</strain>
    </source>
</reference>
<dbReference type="InParanoid" id="E4V6A5"/>
<organism evidence="2">
    <name type="scientific">Arthroderma gypseum (strain ATCC MYA-4604 / CBS 118893)</name>
    <name type="common">Microsporum gypseum</name>
    <dbReference type="NCBI Taxonomy" id="535722"/>
    <lineage>
        <taxon>Eukaryota</taxon>
        <taxon>Fungi</taxon>
        <taxon>Dikarya</taxon>
        <taxon>Ascomycota</taxon>
        <taxon>Pezizomycotina</taxon>
        <taxon>Eurotiomycetes</taxon>
        <taxon>Eurotiomycetidae</taxon>
        <taxon>Onygenales</taxon>
        <taxon>Arthrodermataceae</taxon>
        <taxon>Nannizzia</taxon>
    </lineage>
</organism>
<accession>E4V6A5</accession>
<dbReference type="EMBL" id="DS989830">
    <property type="protein sequence ID" value="EFR05288.1"/>
    <property type="molecule type" value="Genomic_DNA"/>
</dbReference>
<dbReference type="Proteomes" id="UP000002669">
    <property type="component" value="Unassembled WGS sequence"/>
</dbReference>
<dbReference type="AlphaFoldDB" id="E4V6A5"/>
<protein>
    <submittedName>
        <fullName evidence="1">Uncharacterized protein</fullName>
    </submittedName>
</protein>
<proteinExistence type="predicted"/>
<name>E4V6A5_ARTGP</name>
<dbReference type="RefSeq" id="XP_003169395.1">
    <property type="nucleotide sequence ID" value="XM_003169347.1"/>
</dbReference>
<evidence type="ECO:0000313" key="2">
    <source>
        <dbReference type="Proteomes" id="UP000002669"/>
    </source>
</evidence>
<sequence>MTAGPCPCTSSQRASVKVEGCVSVSQQQASPLHPADGVDGRISTMELLRTLYVCWDCYANNLHREAECTTASGAKVWF</sequence>
<evidence type="ECO:0000313" key="1">
    <source>
        <dbReference type="EMBL" id="EFR05288.1"/>
    </source>
</evidence>
<dbReference type="VEuPathDB" id="FungiDB:MGYG_08299"/>